<gene>
    <name evidence="4" type="ORF">JYZ213_LOCUS46519</name>
</gene>
<organism evidence="4 5">
    <name type="scientific">Adineta steineri</name>
    <dbReference type="NCBI Taxonomy" id="433720"/>
    <lineage>
        <taxon>Eukaryota</taxon>
        <taxon>Metazoa</taxon>
        <taxon>Spiralia</taxon>
        <taxon>Gnathifera</taxon>
        <taxon>Rotifera</taxon>
        <taxon>Eurotatoria</taxon>
        <taxon>Bdelloidea</taxon>
        <taxon>Adinetida</taxon>
        <taxon>Adinetidae</taxon>
        <taxon>Adineta</taxon>
    </lineage>
</organism>
<feature type="domain" description="Sushi" evidence="3">
    <location>
        <begin position="20"/>
        <end position="82"/>
    </location>
</feature>
<protein>
    <recommendedName>
        <fullName evidence="3">Sushi domain-containing protein</fullName>
    </recommendedName>
</protein>
<dbReference type="Proteomes" id="UP000663845">
    <property type="component" value="Unassembled WGS sequence"/>
</dbReference>
<comment type="caution">
    <text evidence="4">The sequence shown here is derived from an EMBL/GenBank/DDBJ whole genome shotgun (WGS) entry which is preliminary data.</text>
</comment>
<dbReference type="InterPro" id="IPR000436">
    <property type="entry name" value="Sushi_SCR_CCP_dom"/>
</dbReference>
<keyword evidence="1" id="KW-1015">Disulfide bond</keyword>
<dbReference type="PROSITE" id="PS50923">
    <property type="entry name" value="SUSHI"/>
    <property type="match status" value="1"/>
</dbReference>
<feature type="non-terminal residue" evidence="4">
    <location>
        <position position="1"/>
    </location>
</feature>
<proteinExistence type="predicted"/>
<evidence type="ECO:0000313" key="4">
    <source>
        <dbReference type="EMBL" id="CAF1554549.1"/>
    </source>
</evidence>
<evidence type="ECO:0000256" key="2">
    <source>
        <dbReference type="PROSITE-ProRule" id="PRU00302"/>
    </source>
</evidence>
<sequence>MTNVTCIQGYLTAKPLCEPKHCTTHPYWIKNGYVKYQNRRHGGYAEYSCRNGYKLSNHRILRCLFGQWESPYDRSNLIQCVADTCLHPGFIHHGKTYVVNYGTSRYALSANITLRHGASLQYECDP</sequence>
<evidence type="ECO:0000259" key="3">
    <source>
        <dbReference type="PROSITE" id="PS50923"/>
    </source>
</evidence>
<comment type="caution">
    <text evidence="2">Lacks conserved residue(s) required for the propagation of feature annotation.</text>
</comment>
<evidence type="ECO:0000256" key="1">
    <source>
        <dbReference type="ARBA" id="ARBA00023157"/>
    </source>
</evidence>
<dbReference type="Pfam" id="PF00084">
    <property type="entry name" value="Sushi"/>
    <property type="match status" value="1"/>
</dbReference>
<dbReference type="Gene3D" id="2.10.70.10">
    <property type="entry name" value="Complement Module, domain 1"/>
    <property type="match status" value="1"/>
</dbReference>
<dbReference type="InterPro" id="IPR035976">
    <property type="entry name" value="Sushi/SCR/CCP_sf"/>
</dbReference>
<reference evidence="4" key="1">
    <citation type="submission" date="2021-02" db="EMBL/GenBank/DDBJ databases">
        <authorList>
            <person name="Nowell W R."/>
        </authorList>
    </citation>
    <scope>NUCLEOTIDE SEQUENCE</scope>
</reference>
<dbReference type="SMART" id="SM00032">
    <property type="entry name" value="CCP"/>
    <property type="match status" value="1"/>
</dbReference>
<accession>A0A815X925</accession>
<dbReference type="AlphaFoldDB" id="A0A815X925"/>
<dbReference type="SUPFAM" id="SSF57535">
    <property type="entry name" value="Complement control module/SCR domain"/>
    <property type="match status" value="1"/>
</dbReference>
<keyword evidence="2" id="KW-0768">Sushi</keyword>
<evidence type="ECO:0000313" key="5">
    <source>
        <dbReference type="Proteomes" id="UP000663845"/>
    </source>
</evidence>
<dbReference type="EMBL" id="CAJNOG010005799">
    <property type="protein sequence ID" value="CAF1554549.1"/>
    <property type="molecule type" value="Genomic_DNA"/>
</dbReference>
<name>A0A815X925_9BILA</name>
<dbReference type="CDD" id="cd00033">
    <property type="entry name" value="CCP"/>
    <property type="match status" value="1"/>
</dbReference>